<dbReference type="EMBL" id="DF144010">
    <property type="protein sequence ID" value="GAA55410.1"/>
    <property type="molecule type" value="Genomic_DNA"/>
</dbReference>
<organism evidence="1 2">
    <name type="scientific">Clonorchis sinensis</name>
    <name type="common">Chinese liver fluke</name>
    <dbReference type="NCBI Taxonomy" id="79923"/>
    <lineage>
        <taxon>Eukaryota</taxon>
        <taxon>Metazoa</taxon>
        <taxon>Spiralia</taxon>
        <taxon>Lophotrochozoa</taxon>
        <taxon>Platyhelminthes</taxon>
        <taxon>Trematoda</taxon>
        <taxon>Digenea</taxon>
        <taxon>Opisthorchiida</taxon>
        <taxon>Opisthorchiata</taxon>
        <taxon>Opisthorchiidae</taxon>
        <taxon>Clonorchis</taxon>
    </lineage>
</organism>
<name>G7YR30_CLOSI</name>
<dbReference type="AlphaFoldDB" id="G7YR30"/>
<protein>
    <submittedName>
        <fullName evidence="1">Uncharacterized protein</fullName>
    </submittedName>
</protein>
<dbReference type="Proteomes" id="UP000008909">
    <property type="component" value="Unassembled WGS sequence"/>
</dbReference>
<reference key="2">
    <citation type="submission" date="2011-10" db="EMBL/GenBank/DDBJ databases">
        <title>The genome and transcriptome sequence of Clonorchis sinensis provide insights into the carcinogenic liver fluke.</title>
        <authorList>
            <person name="Wang X."/>
            <person name="Huang Y."/>
            <person name="Chen W."/>
            <person name="Liu H."/>
            <person name="Guo L."/>
            <person name="Chen Y."/>
            <person name="Luo F."/>
            <person name="Zhou W."/>
            <person name="Sun J."/>
            <person name="Mao Q."/>
            <person name="Liang P."/>
            <person name="Zhou C."/>
            <person name="Tian Y."/>
            <person name="Men J."/>
            <person name="Lv X."/>
            <person name="Huang L."/>
            <person name="Zhou J."/>
            <person name="Hu Y."/>
            <person name="Li R."/>
            <person name="Zhang F."/>
            <person name="Lei H."/>
            <person name="Li X."/>
            <person name="Hu X."/>
            <person name="Liang C."/>
            <person name="Xu J."/>
            <person name="Wu Z."/>
            <person name="Yu X."/>
        </authorList>
    </citation>
    <scope>NUCLEOTIDE SEQUENCE</scope>
    <source>
        <strain>Henan</strain>
    </source>
</reference>
<evidence type="ECO:0000313" key="2">
    <source>
        <dbReference type="Proteomes" id="UP000008909"/>
    </source>
</evidence>
<sequence>QLKVLHQAASCSSCYDIPDIAIHVHTCNGLLIRLLKTVRQPTTGFAPRRANSVMGNLGLVVDEYHIVLRAVDCDIDFLVHQSMTISCHGICFPQSSEIAVSFGLPNVTVNDLLLLTILDPILTKLFREPRKTQGDILSVKLSLSCLNNLGEVFGKDIAMSGTSSLALLCHSMSPSCKKSMVTTDNEMQPASVMRGHEVTRTRFAYCVDSSTLQFSFEQFYPHPDEVFLESLMKRTPTRLTVDSLEQGTHVSLLEYFNTEECPDRAKNNVWLIGRCRFPYEDQVLRLIPIREKGYYGMLTRWSKYKASKKATAQPFSGYSKNKFSLSTFVSDKIDIDTACLNAPSS</sequence>
<reference evidence="1" key="1">
    <citation type="journal article" date="2011" name="Genome Biol.">
        <title>The draft genome of the carcinogenic human liver fluke Clonorchis sinensis.</title>
        <authorList>
            <person name="Wang X."/>
            <person name="Chen W."/>
            <person name="Huang Y."/>
            <person name="Sun J."/>
            <person name="Men J."/>
            <person name="Liu H."/>
            <person name="Luo F."/>
            <person name="Guo L."/>
            <person name="Lv X."/>
            <person name="Deng C."/>
            <person name="Zhou C."/>
            <person name="Fan Y."/>
            <person name="Li X."/>
            <person name="Huang L."/>
            <person name="Hu Y."/>
            <person name="Liang C."/>
            <person name="Hu X."/>
            <person name="Xu J."/>
            <person name="Yu X."/>
        </authorList>
    </citation>
    <scope>NUCLEOTIDE SEQUENCE [LARGE SCALE GENOMIC DNA]</scope>
    <source>
        <strain evidence="1">Henan</strain>
    </source>
</reference>
<proteinExistence type="predicted"/>
<feature type="non-terminal residue" evidence="1">
    <location>
        <position position="1"/>
    </location>
</feature>
<evidence type="ECO:0000313" key="1">
    <source>
        <dbReference type="EMBL" id="GAA55410.1"/>
    </source>
</evidence>
<accession>G7YR30</accession>
<gene>
    <name evidence="1" type="ORF">CLF_107847</name>
</gene>
<keyword evidence="2" id="KW-1185">Reference proteome</keyword>